<dbReference type="Proteomes" id="UP000002247">
    <property type="component" value="Chromosome"/>
</dbReference>
<keyword evidence="4" id="KW-1185">Reference proteome</keyword>
<feature type="region of interest" description="Disordered" evidence="2">
    <location>
        <begin position="172"/>
        <end position="229"/>
    </location>
</feature>
<reference evidence="3 4" key="1">
    <citation type="journal article" date="2010" name="Stand. Genomic Sci.">
        <title>Complete genome sequence of Segniliparus rotundus type strain (CDC 1076).</title>
        <authorList>
            <person name="Sikorski J."/>
            <person name="Lapidus A."/>
            <person name="Copeland A."/>
            <person name="Misra M."/>
            <person name="Glavina Del Rio T."/>
            <person name="Nolan M."/>
            <person name="Lucas S."/>
            <person name="Chen F."/>
            <person name="Tice H."/>
            <person name="Cheng J.F."/>
            <person name="Jando M."/>
            <person name="Schneider S."/>
            <person name="Bruce D."/>
            <person name="Goodwin L."/>
            <person name="Pitluck S."/>
            <person name="Liolios K."/>
            <person name="Mikhailova N."/>
            <person name="Pati A."/>
            <person name="Ivanova N."/>
            <person name="Mavromatis K."/>
            <person name="Chen A."/>
            <person name="Palaniappan K."/>
            <person name="Chertkov O."/>
            <person name="Land M."/>
            <person name="Hauser L."/>
            <person name="Chang Y.J."/>
            <person name="Jeffries C.D."/>
            <person name="Brettin T."/>
            <person name="Detter J.C."/>
            <person name="Han C."/>
            <person name="Rohde M."/>
            <person name="Goker M."/>
            <person name="Bristow J."/>
            <person name="Eisen J.A."/>
            <person name="Markowitz V."/>
            <person name="Hugenholtz P."/>
            <person name="Kyrpides N.C."/>
            <person name="Klenk H.P."/>
        </authorList>
    </citation>
    <scope>NUCLEOTIDE SEQUENCE [LARGE SCALE GENOMIC DNA]</scope>
    <source>
        <strain evidence="4">ATCC BAA-972 / CDC 1076 / CIP 108378 / DSM 44985 / JCM 13578</strain>
    </source>
</reference>
<dbReference type="KEGG" id="srt:Srot_0288"/>
<dbReference type="eggNOG" id="COG3179">
    <property type="taxonomic scope" value="Bacteria"/>
</dbReference>
<name>D6ZB16_SEGRD</name>
<evidence type="ECO:0000313" key="4">
    <source>
        <dbReference type="Proteomes" id="UP000002247"/>
    </source>
</evidence>
<proteinExistence type="predicted"/>
<evidence type="ECO:0000313" key="3">
    <source>
        <dbReference type="EMBL" id="ADG96775.1"/>
    </source>
</evidence>
<sequence>MADTGKEILDSGHVPVNGQQTEALAALRQYFDILLLHWVRLAACGVSFAGLDPNRGGGYYTQAYHAEDDIDLKAFRDTSQTLRTAGAGTQTQLDLIAQTENLHHHWNDPASDAALHNYLTNKDRMEQDQSDLVAHQQNIAQVAENLQKALEAKRDMAVNAVDKLVNQALRNSPGISRTGCAPPASRWSPTTRAAASAASASTSTSTSTTGPPARTGTPTTCGATSRTAW</sequence>
<feature type="coiled-coil region" evidence="1">
    <location>
        <begin position="132"/>
        <end position="163"/>
    </location>
</feature>
<dbReference type="AlphaFoldDB" id="D6ZB16"/>
<feature type="compositionally biased region" description="Low complexity" evidence="2">
    <location>
        <begin position="184"/>
        <end position="229"/>
    </location>
</feature>
<gene>
    <name evidence="3" type="ordered locus">Srot_0288</name>
</gene>
<protein>
    <submittedName>
        <fullName evidence="3">Uncharacterized protein</fullName>
    </submittedName>
</protein>
<evidence type="ECO:0000256" key="1">
    <source>
        <dbReference type="SAM" id="Coils"/>
    </source>
</evidence>
<organism evidence="3 4">
    <name type="scientific">Segniliparus rotundus (strain ATCC BAA-972 / CDC 1076 / CIP 108378 / DSM 44985 / JCM 13578)</name>
    <dbReference type="NCBI Taxonomy" id="640132"/>
    <lineage>
        <taxon>Bacteria</taxon>
        <taxon>Bacillati</taxon>
        <taxon>Actinomycetota</taxon>
        <taxon>Actinomycetes</taxon>
        <taxon>Mycobacteriales</taxon>
        <taxon>Segniliparaceae</taxon>
        <taxon>Segniliparus</taxon>
    </lineage>
</organism>
<dbReference type="EMBL" id="CP001958">
    <property type="protein sequence ID" value="ADG96775.1"/>
    <property type="molecule type" value="Genomic_DNA"/>
</dbReference>
<dbReference type="STRING" id="640132.Srot_0288"/>
<keyword evidence="1" id="KW-0175">Coiled coil</keyword>
<evidence type="ECO:0000256" key="2">
    <source>
        <dbReference type="SAM" id="MobiDB-lite"/>
    </source>
</evidence>
<accession>D6ZB16</accession>
<dbReference type="HOGENOM" id="CLU_1209123_0_0_11"/>